<feature type="chain" id="PRO_5032657944" description="Secreted protein" evidence="1">
    <location>
        <begin position="22"/>
        <end position="139"/>
    </location>
</feature>
<dbReference type="Pfam" id="PF26622">
    <property type="entry name" value="DUF8199"/>
    <property type="match status" value="1"/>
</dbReference>
<protein>
    <recommendedName>
        <fullName evidence="4">Secreted protein</fullName>
    </recommendedName>
</protein>
<keyword evidence="3" id="KW-1185">Reference proteome</keyword>
<reference evidence="2 3" key="1">
    <citation type="submission" date="2020-08" db="EMBL/GenBank/DDBJ databases">
        <title>Genomic Encyclopedia of Type Strains, Phase IV (KMG-IV): sequencing the most valuable type-strain genomes for metagenomic binning, comparative biology and taxonomic classification.</title>
        <authorList>
            <person name="Goeker M."/>
        </authorList>
    </citation>
    <scope>NUCLEOTIDE SEQUENCE [LARGE SCALE GENOMIC DNA]</scope>
    <source>
        <strain evidence="2 3">DSM 102044</strain>
    </source>
</reference>
<dbReference type="NCBIfam" id="NF047658">
    <property type="entry name" value="HYC_CC_PP"/>
    <property type="match status" value="1"/>
</dbReference>
<name>A0A841MRA8_9BACT</name>
<dbReference type="InterPro" id="IPR058512">
    <property type="entry name" value="DUF8199"/>
</dbReference>
<dbReference type="Proteomes" id="UP000588604">
    <property type="component" value="Unassembled WGS sequence"/>
</dbReference>
<keyword evidence="1" id="KW-0732">Signal</keyword>
<comment type="caution">
    <text evidence="2">The sequence shown here is derived from an EMBL/GenBank/DDBJ whole genome shotgun (WGS) entry which is preliminary data.</text>
</comment>
<accession>A0A841MRA8</accession>
<evidence type="ECO:0000313" key="2">
    <source>
        <dbReference type="EMBL" id="MBB6328067.1"/>
    </source>
</evidence>
<dbReference type="AlphaFoldDB" id="A0A841MRA8"/>
<dbReference type="RefSeq" id="WP_184496796.1">
    <property type="nucleotide sequence ID" value="NZ_JACIJO010000003.1"/>
</dbReference>
<dbReference type="EMBL" id="JACIJO010000003">
    <property type="protein sequence ID" value="MBB6328067.1"/>
    <property type="molecule type" value="Genomic_DNA"/>
</dbReference>
<gene>
    <name evidence="2" type="ORF">FHS59_003710</name>
</gene>
<evidence type="ECO:0000313" key="3">
    <source>
        <dbReference type="Proteomes" id="UP000588604"/>
    </source>
</evidence>
<sequence length="139" mass="15768">MKKTISIALSFILLFVSIGMAKSTHFCGGMEMLSEMSIKASHINCGMEQKTPDCDSDEDHPNHFKSSNCCDNEFEVMNMDEDFSFAKAGINLHLDFAVAFVHTFIFNGNIQETSIAEYSYYTPPFLKQDHQVLFQTFLI</sequence>
<dbReference type="InterPro" id="IPR058060">
    <property type="entry name" value="HYC_CC_PP"/>
</dbReference>
<feature type="signal peptide" evidence="1">
    <location>
        <begin position="1"/>
        <end position="21"/>
    </location>
</feature>
<evidence type="ECO:0000256" key="1">
    <source>
        <dbReference type="SAM" id="SignalP"/>
    </source>
</evidence>
<proteinExistence type="predicted"/>
<organism evidence="2 3">
    <name type="scientific">Algoriphagus iocasae</name>
    <dbReference type="NCBI Taxonomy" id="1836499"/>
    <lineage>
        <taxon>Bacteria</taxon>
        <taxon>Pseudomonadati</taxon>
        <taxon>Bacteroidota</taxon>
        <taxon>Cytophagia</taxon>
        <taxon>Cytophagales</taxon>
        <taxon>Cyclobacteriaceae</taxon>
        <taxon>Algoriphagus</taxon>
    </lineage>
</organism>
<evidence type="ECO:0008006" key="4">
    <source>
        <dbReference type="Google" id="ProtNLM"/>
    </source>
</evidence>